<keyword evidence="1" id="KW-0238">DNA-binding</keyword>
<gene>
    <name evidence="1" type="ORF">PHYBLDRAFT_69128</name>
</gene>
<proteinExistence type="predicted"/>
<protein>
    <submittedName>
        <fullName evidence="1">Homeodomain-like DNA binding domain-containing transcription factor</fullName>
    </submittedName>
</protein>
<dbReference type="InterPro" id="IPR009057">
    <property type="entry name" value="Homeodomain-like_sf"/>
</dbReference>
<accession>A0A162TEX3</accession>
<name>A0A162TEX3_PHYB8</name>
<dbReference type="OrthoDB" id="2207820at2759"/>
<dbReference type="InParanoid" id="A0A162TEX3"/>
<organism evidence="1 2">
    <name type="scientific">Phycomyces blakesleeanus (strain ATCC 8743b / DSM 1359 / FGSC 10004 / NBRC 33097 / NRRL 1555)</name>
    <dbReference type="NCBI Taxonomy" id="763407"/>
    <lineage>
        <taxon>Eukaryota</taxon>
        <taxon>Fungi</taxon>
        <taxon>Fungi incertae sedis</taxon>
        <taxon>Mucoromycota</taxon>
        <taxon>Mucoromycotina</taxon>
        <taxon>Mucoromycetes</taxon>
        <taxon>Mucorales</taxon>
        <taxon>Phycomycetaceae</taxon>
        <taxon>Phycomyces</taxon>
    </lineage>
</organism>
<dbReference type="RefSeq" id="XP_018286092.1">
    <property type="nucleotide sequence ID" value="XM_018442054.1"/>
</dbReference>
<keyword evidence="1" id="KW-0371">Homeobox</keyword>
<evidence type="ECO:0000313" key="1">
    <source>
        <dbReference type="EMBL" id="OAD68052.1"/>
    </source>
</evidence>
<dbReference type="Proteomes" id="UP000077315">
    <property type="component" value="Unassembled WGS sequence"/>
</dbReference>
<reference evidence="2" key="1">
    <citation type="submission" date="2015-06" db="EMBL/GenBank/DDBJ databases">
        <title>Expansion of signal transduction pathways in fungi by whole-genome duplication.</title>
        <authorList>
            <consortium name="DOE Joint Genome Institute"/>
            <person name="Corrochano L.M."/>
            <person name="Kuo A."/>
            <person name="Marcet-Houben M."/>
            <person name="Polaino S."/>
            <person name="Salamov A."/>
            <person name="Villalobos J.M."/>
            <person name="Alvarez M.I."/>
            <person name="Avalos J."/>
            <person name="Benito E.P."/>
            <person name="Benoit I."/>
            <person name="Burger G."/>
            <person name="Camino L.P."/>
            <person name="Canovas D."/>
            <person name="Cerda-Olmedo E."/>
            <person name="Cheng J.-F."/>
            <person name="Dominguez A."/>
            <person name="Elias M."/>
            <person name="Eslava A.P."/>
            <person name="Glaser F."/>
            <person name="Grimwood J."/>
            <person name="Gutierrez G."/>
            <person name="Heitman J."/>
            <person name="Henrissat B."/>
            <person name="Iturriaga E.A."/>
            <person name="Lang B.F."/>
            <person name="Lavin J.L."/>
            <person name="Lee S."/>
            <person name="Li W."/>
            <person name="Lindquist E."/>
            <person name="Lopez-Garcia S."/>
            <person name="Luque E.M."/>
            <person name="Marcos A.T."/>
            <person name="Martin J."/>
            <person name="McCluskey K."/>
            <person name="Medina H.R."/>
            <person name="Miralles-Duran A."/>
            <person name="Miyazaki A."/>
            <person name="Munoz-Torres E."/>
            <person name="Oguiza J.A."/>
            <person name="Ohm R."/>
            <person name="Olmedo M."/>
            <person name="Orejas M."/>
            <person name="Ortiz-Castellanos L."/>
            <person name="Pisabarro A.G."/>
            <person name="Rodriguez-Romero J."/>
            <person name="Ruiz-Herrera J."/>
            <person name="Ruiz-Vazquez R."/>
            <person name="Sanz C."/>
            <person name="Schackwitz W."/>
            <person name="Schmutz J."/>
            <person name="Shahriari M."/>
            <person name="Shelest E."/>
            <person name="Silva-Franco F."/>
            <person name="Soanes D."/>
            <person name="Syed K."/>
            <person name="Tagua V.G."/>
            <person name="Talbot N.J."/>
            <person name="Thon M."/>
            <person name="De vries R.P."/>
            <person name="Wiebenga A."/>
            <person name="Yadav J.S."/>
            <person name="Braun E.L."/>
            <person name="Baker S."/>
            <person name="Garre V."/>
            <person name="Horwitz B."/>
            <person name="Torres-Martinez S."/>
            <person name="Idnurm A."/>
            <person name="Herrera-Estrella A."/>
            <person name="Gabaldon T."/>
            <person name="Grigoriev I.V."/>
        </authorList>
    </citation>
    <scope>NUCLEOTIDE SEQUENCE [LARGE SCALE GENOMIC DNA]</scope>
    <source>
        <strain evidence="2">NRRL 1555(-)</strain>
    </source>
</reference>
<dbReference type="VEuPathDB" id="FungiDB:PHYBLDRAFT_69128"/>
<dbReference type="InterPro" id="IPR036397">
    <property type="entry name" value="RNaseH_sf"/>
</dbReference>
<dbReference type="GeneID" id="29002960"/>
<sequence length="303" mass="34942">MPFAKLSHTYLVISEKDGHIDEKLFAIQTITSHTQFLIIKPPERYSNHVMHPVLDETNNKVDMDKCLSASAAVRQLDIHIRTVQKWVKCYYEDPESIFEKKRKRKSGRRRILGDKHKDSLLRYIDKYLSAALTKVVECLLQKFGDLNVSRNTVYNFTTIQYKLSIKQAELQPIQEMYDWVQKWQQTGLDFTTDCIFLDESTFHINLKRGIAWTKKRIPAIVTMPTTKFNATSILGAISTTGLINASLRAPNTETVTGHYLSFLKATLDERDKYPEMKGNYLAMDNALIHSSADIRKSIQSRGY</sequence>
<dbReference type="AlphaFoldDB" id="A0A162TEX3"/>
<dbReference type="GO" id="GO:0003677">
    <property type="term" value="F:DNA binding"/>
    <property type="evidence" value="ECO:0007669"/>
    <property type="project" value="UniProtKB-KW"/>
</dbReference>
<dbReference type="SUPFAM" id="SSF46689">
    <property type="entry name" value="Homeodomain-like"/>
    <property type="match status" value="1"/>
</dbReference>
<dbReference type="EMBL" id="KV440996">
    <property type="protein sequence ID" value="OAD68052.1"/>
    <property type="molecule type" value="Genomic_DNA"/>
</dbReference>
<dbReference type="Gene3D" id="3.30.420.10">
    <property type="entry name" value="Ribonuclease H-like superfamily/Ribonuclease H"/>
    <property type="match status" value="1"/>
</dbReference>
<keyword evidence="2" id="KW-1185">Reference proteome</keyword>
<dbReference type="STRING" id="763407.A0A162TEX3"/>
<evidence type="ECO:0000313" key="2">
    <source>
        <dbReference type="Proteomes" id="UP000077315"/>
    </source>
</evidence>